<dbReference type="EMBL" id="CP016397">
    <property type="protein sequence ID" value="ASQ44726.1"/>
    <property type="molecule type" value="Genomic_DNA"/>
</dbReference>
<evidence type="ECO:0000313" key="2">
    <source>
        <dbReference type="Proteomes" id="UP000201728"/>
    </source>
</evidence>
<dbReference type="AlphaFoldDB" id="A0A222NYR8"/>
<keyword evidence="2" id="KW-1185">Reference proteome</keyword>
<organism evidence="1 2">
    <name type="scientific">Legionella clemsonensis</name>
    <dbReference type="NCBI Taxonomy" id="1867846"/>
    <lineage>
        <taxon>Bacteria</taxon>
        <taxon>Pseudomonadati</taxon>
        <taxon>Pseudomonadota</taxon>
        <taxon>Gammaproteobacteria</taxon>
        <taxon>Legionellales</taxon>
        <taxon>Legionellaceae</taxon>
        <taxon>Legionella</taxon>
    </lineage>
</organism>
<name>A0A222NYR8_9GAMM</name>
<dbReference type="Proteomes" id="UP000201728">
    <property type="component" value="Chromosome"/>
</dbReference>
<dbReference type="KEGG" id="lcd:clem_00800"/>
<protein>
    <submittedName>
        <fullName evidence="1">Uncharacterized protein</fullName>
    </submittedName>
</protein>
<sequence>MFRWFERHCQFPAITDIPEELIWSGVEFFDNSVSYHTLLEKFGQERVVNRDKQEIKDYFGYRNFDPACIDFQRFMSEHILEEENDETLLQTVHEYLKSVHVEIPSKDILIKIIQQAKFKKEAGLFEQLKISYLRKINLTSTIKF</sequence>
<evidence type="ECO:0000313" key="1">
    <source>
        <dbReference type="EMBL" id="ASQ44726.1"/>
    </source>
</evidence>
<accession>A0A222NYR8</accession>
<gene>
    <name evidence="1" type="ORF">clem_00800</name>
</gene>
<dbReference type="RefSeq" id="WP_094089863.1">
    <property type="nucleotide sequence ID" value="NZ_CP016397.1"/>
</dbReference>
<reference evidence="2" key="1">
    <citation type="submission" date="2016-07" db="EMBL/GenBank/DDBJ databases">
        <authorList>
            <person name="Florea S."/>
            <person name="Webb J.S."/>
            <person name="Jaromczyk J."/>
            <person name="Schardl C.L."/>
        </authorList>
    </citation>
    <scope>NUCLEOTIDE SEQUENCE [LARGE SCALE GENOMIC DNA]</scope>
    <source>
        <strain evidence="2">CDC-D5610</strain>
    </source>
</reference>
<proteinExistence type="predicted"/>